<organism evidence="9 10">
    <name type="scientific">Dickeya chrysanthemi (strain Ech1591)</name>
    <name type="common">Dickeya zeae (strain Ech1591)</name>
    <dbReference type="NCBI Taxonomy" id="561229"/>
    <lineage>
        <taxon>Bacteria</taxon>
        <taxon>Pseudomonadati</taxon>
        <taxon>Pseudomonadota</taxon>
        <taxon>Gammaproteobacteria</taxon>
        <taxon>Enterobacterales</taxon>
        <taxon>Pectobacteriaceae</taxon>
        <taxon>Dickeya</taxon>
    </lineage>
</organism>
<dbReference type="HOGENOM" id="CLU_121289_6_0_6"/>
<feature type="domain" description="Type II secretion system protein GspI C-terminal" evidence="8">
    <location>
        <begin position="45"/>
        <end position="120"/>
    </location>
</feature>
<dbReference type="GO" id="GO:0016020">
    <property type="term" value="C:membrane"/>
    <property type="evidence" value="ECO:0007669"/>
    <property type="project" value="UniProtKB-SubCell"/>
</dbReference>
<keyword evidence="6 7" id="KW-0472">Membrane</keyword>
<dbReference type="STRING" id="561229.Dd1591_3311"/>
<dbReference type="AlphaFoldDB" id="C6CIN1"/>
<evidence type="ECO:0000256" key="3">
    <source>
        <dbReference type="ARBA" id="ARBA00022481"/>
    </source>
</evidence>
<keyword evidence="3" id="KW-0488">Methylation</keyword>
<dbReference type="RefSeq" id="WP_012770977.1">
    <property type="nucleotide sequence ID" value="NC_012912.1"/>
</dbReference>
<evidence type="ECO:0000256" key="2">
    <source>
        <dbReference type="ARBA" id="ARBA00004167"/>
    </source>
</evidence>
<dbReference type="Proteomes" id="UP000002735">
    <property type="component" value="Chromosome"/>
</dbReference>
<dbReference type="InterPro" id="IPR003413">
    <property type="entry name" value="T2SS_GspI_C"/>
</dbReference>
<dbReference type="PANTHER" id="PTHR38779">
    <property type="entry name" value="TYPE II SECRETION SYSTEM PROTEIN I-RELATED"/>
    <property type="match status" value="1"/>
</dbReference>
<dbReference type="PANTHER" id="PTHR38779:SF2">
    <property type="entry name" value="TYPE II SECRETION SYSTEM PROTEIN I-RELATED"/>
    <property type="match status" value="1"/>
</dbReference>
<dbReference type="GO" id="GO:0015627">
    <property type="term" value="C:type II protein secretion system complex"/>
    <property type="evidence" value="ECO:0007669"/>
    <property type="project" value="InterPro"/>
</dbReference>
<dbReference type="KEGG" id="dze:Dd1591_3311"/>
<evidence type="ECO:0000256" key="6">
    <source>
        <dbReference type="ARBA" id="ARBA00023136"/>
    </source>
</evidence>
<dbReference type="EMBL" id="CP001655">
    <property type="protein sequence ID" value="ACT08129.1"/>
    <property type="molecule type" value="Genomic_DNA"/>
</dbReference>
<comment type="function">
    <text evidence="1">Component of the type II secretion system required for the energy-dependent secretion of extracellular factors such as proteases and toxins from the periplasm. Part of the pseudopilus tip complex that is critical for the recognition and binding of secretion substrates.</text>
</comment>
<evidence type="ECO:0000259" key="8">
    <source>
        <dbReference type="Pfam" id="PF02501"/>
    </source>
</evidence>
<dbReference type="Gene3D" id="3.30.1300.30">
    <property type="entry name" value="GSPII I/J protein-like"/>
    <property type="match status" value="1"/>
</dbReference>
<feature type="transmembrane region" description="Helical" evidence="7">
    <location>
        <begin position="12"/>
        <end position="33"/>
    </location>
</feature>
<dbReference type="Pfam" id="PF02501">
    <property type="entry name" value="T2SSI"/>
    <property type="match status" value="1"/>
</dbReference>
<dbReference type="OrthoDB" id="6433322at2"/>
<evidence type="ECO:0000313" key="10">
    <source>
        <dbReference type="Proteomes" id="UP000002735"/>
    </source>
</evidence>
<evidence type="ECO:0000256" key="1">
    <source>
        <dbReference type="ARBA" id="ARBA00003161"/>
    </source>
</evidence>
<dbReference type="GO" id="GO:0015628">
    <property type="term" value="P:protein secretion by the type II secretion system"/>
    <property type="evidence" value="ECO:0007669"/>
    <property type="project" value="InterPro"/>
</dbReference>
<sequence length="124" mass="13427" precursor="true">MTNNKKVRGIILLEVLIAVFILALCGSAILRVVSQQMAMTAYTQEAIIAGWVADNILVLSRLTPLSAGGEQASGSSVMGNERWRWELGYTQDVAPSGMRLLQVRVFNATQSQSQPLVQLSIAPP</sequence>
<dbReference type="SUPFAM" id="SSF54523">
    <property type="entry name" value="Pili subunits"/>
    <property type="match status" value="1"/>
</dbReference>
<dbReference type="GeneID" id="45081363"/>
<dbReference type="eggNOG" id="ENOG50313RR">
    <property type="taxonomic scope" value="Bacteria"/>
</dbReference>
<evidence type="ECO:0000313" key="9">
    <source>
        <dbReference type="EMBL" id="ACT08129.1"/>
    </source>
</evidence>
<reference evidence="9 10" key="1">
    <citation type="submission" date="2009-06" db="EMBL/GenBank/DDBJ databases">
        <title>Complete sequence of Dickeya zeae Ech1591.</title>
        <authorList>
            <consortium name="US DOE Joint Genome Institute"/>
            <person name="Lucas S."/>
            <person name="Copeland A."/>
            <person name="Lapidus A."/>
            <person name="Glavina del Rio T."/>
            <person name="Tice H."/>
            <person name="Bruce D."/>
            <person name="Goodwin L."/>
            <person name="Pitluck S."/>
            <person name="Chertkov O."/>
            <person name="Brettin T."/>
            <person name="Detter J.C."/>
            <person name="Han C."/>
            <person name="Larimer F."/>
            <person name="Land M."/>
            <person name="Hauser L."/>
            <person name="Kyrpides N."/>
            <person name="Ovchinnikova G."/>
            <person name="Balakrishnan V."/>
            <person name="Glasner J."/>
            <person name="Perna N.T."/>
        </authorList>
    </citation>
    <scope>NUCLEOTIDE SEQUENCE [LARGE SCALE GENOMIC DNA]</scope>
    <source>
        <strain evidence="9 10">Ech1591</strain>
    </source>
</reference>
<dbReference type="InterPro" id="IPR045584">
    <property type="entry name" value="Pilin-like"/>
</dbReference>
<dbReference type="InterPro" id="IPR010052">
    <property type="entry name" value="T2SS_protein-GspI"/>
</dbReference>
<gene>
    <name evidence="9" type="ordered locus">Dd1591_3311</name>
</gene>
<keyword evidence="4 7" id="KW-0812">Transmembrane</keyword>
<evidence type="ECO:0000256" key="7">
    <source>
        <dbReference type="SAM" id="Phobius"/>
    </source>
</evidence>
<keyword evidence="5 7" id="KW-1133">Transmembrane helix</keyword>
<accession>C6CIN1</accession>
<protein>
    <submittedName>
        <fullName evidence="9">Type II secretion system protein I/J</fullName>
    </submittedName>
</protein>
<evidence type="ECO:0000256" key="5">
    <source>
        <dbReference type="ARBA" id="ARBA00022989"/>
    </source>
</evidence>
<proteinExistence type="predicted"/>
<evidence type="ECO:0000256" key="4">
    <source>
        <dbReference type="ARBA" id="ARBA00022692"/>
    </source>
</evidence>
<name>C6CIN1_DICC1</name>
<comment type="subcellular location">
    <subcellularLocation>
        <location evidence="2">Membrane</location>
        <topology evidence="2">Single-pass membrane protein</topology>
    </subcellularLocation>
</comment>